<reference evidence="2" key="1">
    <citation type="journal article" date="2023" name="Hortic. Res.">
        <title>A chromosome-level phased genome enabling allele-level studies in sweet orange: a case study on citrus Huanglongbing tolerance.</title>
        <authorList>
            <person name="Wu B."/>
            <person name="Yu Q."/>
            <person name="Deng Z."/>
            <person name="Duan Y."/>
            <person name="Luo F."/>
            <person name="Gmitter F. Jr."/>
        </authorList>
    </citation>
    <scope>NUCLEOTIDE SEQUENCE [LARGE SCALE GENOMIC DNA]</scope>
    <source>
        <strain evidence="2">cv. Valencia</strain>
    </source>
</reference>
<evidence type="ECO:0000313" key="2">
    <source>
        <dbReference type="Proteomes" id="UP000829398"/>
    </source>
</evidence>
<organism evidence="1 2">
    <name type="scientific">Citrus sinensis</name>
    <name type="common">Sweet orange</name>
    <name type="synonym">Citrus aurantium var. sinensis</name>
    <dbReference type="NCBI Taxonomy" id="2711"/>
    <lineage>
        <taxon>Eukaryota</taxon>
        <taxon>Viridiplantae</taxon>
        <taxon>Streptophyta</taxon>
        <taxon>Embryophyta</taxon>
        <taxon>Tracheophyta</taxon>
        <taxon>Spermatophyta</taxon>
        <taxon>Magnoliopsida</taxon>
        <taxon>eudicotyledons</taxon>
        <taxon>Gunneridae</taxon>
        <taxon>Pentapetalae</taxon>
        <taxon>rosids</taxon>
        <taxon>malvids</taxon>
        <taxon>Sapindales</taxon>
        <taxon>Rutaceae</taxon>
        <taxon>Aurantioideae</taxon>
        <taxon>Citrus</taxon>
    </lineage>
</organism>
<comment type="caution">
    <text evidence="1">The sequence shown here is derived from an EMBL/GenBank/DDBJ whole genome shotgun (WGS) entry which is preliminary data.</text>
</comment>
<proteinExistence type="predicted"/>
<dbReference type="Proteomes" id="UP000829398">
    <property type="component" value="Chromosome 7"/>
</dbReference>
<dbReference type="EMBL" id="CM039176">
    <property type="protein sequence ID" value="KAH9718381.1"/>
    <property type="molecule type" value="Genomic_DNA"/>
</dbReference>
<name>A0ACB8JKQ0_CITSI</name>
<accession>A0ACB8JKQ0</accession>
<gene>
    <name evidence="1" type="ORF">KPL71_022202</name>
</gene>
<keyword evidence="2" id="KW-1185">Reference proteome</keyword>
<evidence type="ECO:0000313" key="1">
    <source>
        <dbReference type="EMBL" id="KAH9718381.1"/>
    </source>
</evidence>
<sequence>MTKEGLDLLTEYTKEATCARCVVDISGLHLQGMKKHKKVVAKVFDAFLEKIINEYIQSKDENRTKYFVDVTLCFKGSEETERMIEREQTKGTILLGLTIVKQGTAQLVHCFDWELHEGMLPTGLDMLEEFSLVTPWAKHLLAIPSYCLNM</sequence>
<protein>
    <submittedName>
        <fullName evidence="1">Uncharacterized protein</fullName>
    </submittedName>
</protein>